<evidence type="ECO:0000313" key="2">
    <source>
        <dbReference type="Proteomes" id="UP000244338"/>
    </source>
</evidence>
<organism evidence="1 2">
    <name type="scientific">Candidatus Carbonibacillus altaicus</name>
    <dbReference type="NCBI Taxonomy" id="2163959"/>
    <lineage>
        <taxon>Bacteria</taxon>
        <taxon>Bacillati</taxon>
        <taxon>Bacillota</taxon>
        <taxon>Bacilli</taxon>
        <taxon>Bacillales</taxon>
        <taxon>Candidatus Carbonibacillus</taxon>
    </lineage>
</organism>
<name>A0A2R6Y4I3_9BACL</name>
<comment type="caution">
    <text evidence="1">The sequence shown here is derived from an EMBL/GenBank/DDBJ whole genome shotgun (WGS) entry which is preliminary data.</text>
</comment>
<dbReference type="Proteomes" id="UP000244338">
    <property type="component" value="Unassembled WGS sequence"/>
</dbReference>
<gene>
    <name evidence="1" type="ORF">BSOLF_1259</name>
</gene>
<evidence type="ECO:0000313" key="1">
    <source>
        <dbReference type="EMBL" id="PTQ57555.1"/>
    </source>
</evidence>
<dbReference type="EMBL" id="PEBX01000005">
    <property type="protein sequence ID" value="PTQ57555.1"/>
    <property type="molecule type" value="Genomic_DNA"/>
</dbReference>
<reference evidence="2" key="1">
    <citation type="journal article" date="2018" name="Sci. Rep.">
        <title>Lignite coal burning seam in the remote Altai Mountains harbors a hydrogen-driven thermophilic microbial community.</title>
        <authorList>
            <person name="Kadnikov V.V."/>
            <person name="Mardanov A.V."/>
            <person name="Ivasenko D.A."/>
            <person name="Antsiferov D.V."/>
            <person name="Beletsky A.V."/>
            <person name="Karnachuk O.V."/>
            <person name="Ravin N.V."/>
        </authorList>
    </citation>
    <scope>NUCLEOTIDE SEQUENCE [LARGE SCALE GENOMIC DNA]</scope>
</reference>
<dbReference type="AlphaFoldDB" id="A0A2R6Y4I3"/>
<protein>
    <submittedName>
        <fullName evidence="1">Uncharacterized protein</fullName>
    </submittedName>
</protein>
<proteinExistence type="predicted"/>
<accession>A0A2R6Y4I3</accession>
<sequence>MFILDKYSRFLKAIIEVLVEVLIEAIIERDVIVWRYSRSIEMND</sequence>